<dbReference type="Proteomes" id="UP000198833">
    <property type="component" value="Unassembled WGS sequence"/>
</dbReference>
<accession>A0A1H9EQS7</accession>
<evidence type="ECO:0008006" key="3">
    <source>
        <dbReference type="Google" id="ProtNLM"/>
    </source>
</evidence>
<evidence type="ECO:0000313" key="2">
    <source>
        <dbReference type="Proteomes" id="UP000198833"/>
    </source>
</evidence>
<dbReference type="OrthoDB" id="3191472at2"/>
<reference evidence="1 2" key="1">
    <citation type="submission" date="2016-10" db="EMBL/GenBank/DDBJ databases">
        <authorList>
            <person name="de Groot N.N."/>
        </authorList>
    </citation>
    <scope>NUCLEOTIDE SEQUENCE [LARGE SCALE GENOMIC DNA]</scope>
    <source>
        <strain evidence="1 2">DSM 15695</strain>
    </source>
</reference>
<proteinExistence type="predicted"/>
<evidence type="ECO:0000313" key="1">
    <source>
        <dbReference type="EMBL" id="SEQ27358.1"/>
    </source>
</evidence>
<gene>
    <name evidence="1" type="ORF">SAMN04488558_10793</name>
</gene>
<dbReference type="PANTHER" id="PTHR40056:SF1">
    <property type="entry name" value="DUF1836 DOMAIN-CONTAINING PROTEIN"/>
    <property type="match status" value="1"/>
</dbReference>
<dbReference type="Pfam" id="PF08876">
    <property type="entry name" value="DUF1836"/>
    <property type="match status" value="1"/>
</dbReference>
<keyword evidence="2" id="KW-1185">Reference proteome</keyword>
<dbReference type="STRING" id="89093.SAMN04488558_10793"/>
<dbReference type="InterPro" id="IPR014975">
    <property type="entry name" value="DUF1836"/>
</dbReference>
<dbReference type="RefSeq" id="WP_159428880.1">
    <property type="nucleotide sequence ID" value="NZ_CALUDV010000024.1"/>
</dbReference>
<protein>
    <recommendedName>
        <fullName evidence="3">DUF1836 domain-containing protein</fullName>
    </recommendedName>
</protein>
<dbReference type="EMBL" id="FOEN01000007">
    <property type="protein sequence ID" value="SEQ27358.1"/>
    <property type="molecule type" value="Genomic_DNA"/>
</dbReference>
<dbReference type="AlphaFoldDB" id="A0A1H9EQS7"/>
<name>A0A1H9EQS7_9LACT</name>
<dbReference type="PANTHER" id="PTHR40056">
    <property type="entry name" value="HYPOTHETICAL CYTOSOLIC PROTEIN"/>
    <property type="match status" value="1"/>
</dbReference>
<sequence>MLDSEAILKFRCPRWDDLPAESLFNREVVEYLSKTLSVLFAEDDFITQTIIQNYSKRGIIPKLAGRKYEREHIAYLIIILIYKQILSIDRVKQGVDLQLALMPPAQAYNVFALALDQAIQRTFKPVFDQDRYTIAAQPIELNSEGVQVIANAFALKLLGTIIIQAEGYRKVGGKDE</sequence>
<organism evidence="1 2">
    <name type="scientific">Ignavigranum ruoffiae</name>
    <dbReference type="NCBI Taxonomy" id="89093"/>
    <lineage>
        <taxon>Bacteria</taxon>
        <taxon>Bacillati</taxon>
        <taxon>Bacillota</taxon>
        <taxon>Bacilli</taxon>
        <taxon>Lactobacillales</taxon>
        <taxon>Aerococcaceae</taxon>
        <taxon>Ignavigranum</taxon>
    </lineage>
</organism>